<organism evidence="2 3">
    <name type="scientific">Thalassotalea nanhaiensis</name>
    <dbReference type="NCBI Taxonomy" id="3065648"/>
    <lineage>
        <taxon>Bacteria</taxon>
        <taxon>Pseudomonadati</taxon>
        <taxon>Pseudomonadota</taxon>
        <taxon>Gammaproteobacteria</taxon>
        <taxon>Alteromonadales</taxon>
        <taxon>Colwelliaceae</taxon>
        <taxon>Thalassotalea</taxon>
    </lineage>
</organism>
<dbReference type="RefSeq" id="WP_348387500.1">
    <property type="nucleotide sequence ID" value="NZ_CP134146.1"/>
</dbReference>
<evidence type="ECO:0000313" key="2">
    <source>
        <dbReference type="EMBL" id="WNC68344.1"/>
    </source>
</evidence>
<dbReference type="EMBL" id="CP134146">
    <property type="protein sequence ID" value="WNC68344.1"/>
    <property type="molecule type" value="Genomic_DNA"/>
</dbReference>
<accession>A0ABY9TKP3</accession>
<dbReference type="Proteomes" id="UP001248581">
    <property type="component" value="Chromosome"/>
</dbReference>
<protein>
    <recommendedName>
        <fullName evidence="4">DUF1579 domain-containing protein</fullName>
    </recommendedName>
</protein>
<feature type="signal peptide" evidence="1">
    <location>
        <begin position="1"/>
        <end position="20"/>
    </location>
</feature>
<evidence type="ECO:0008006" key="4">
    <source>
        <dbReference type="Google" id="ProtNLM"/>
    </source>
</evidence>
<keyword evidence="1" id="KW-0732">Signal</keyword>
<gene>
    <name evidence="2" type="ORF">RI845_17720</name>
</gene>
<evidence type="ECO:0000313" key="3">
    <source>
        <dbReference type="Proteomes" id="UP001248581"/>
    </source>
</evidence>
<proteinExistence type="predicted"/>
<keyword evidence="3" id="KW-1185">Reference proteome</keyword>
<dbReference type="PROSITE" id="PS51257">
    <property type="entry name" value="PROKAR_LIPOPROTEIN"/>
    <property type="match status" value="1"/>
</dbReference>
<name>A0ABY9TKP3_9GAMM</name>
<reference evidence="3" key="1">
    <citation type="submission" date="2023-09" db="EMBL/GenBank/DDBJ databases">
        <authorList>
            <person name="Li S."/>
            <person name="Li X."/>
            <person name="Zhang C."/>
            <person name="Zhao Z."/>
        </authorList>
    </citation>
    <scope>NUCLEOTIDE SEQUENCE [LARGE SCALE GENOMIC DNA]</scope>
    <source>
        <strain evidence="3">SQ345</strain>
    </source>
</reference>
<sequence>MKTTIITLFTLLFIACSAYAKESCTEAEYKQFDFWLGEWQVTNPENDQVSESKISKILGGCVLLEEYKTPSGFQGTSLNIYNKQQKTWHQSWTDNSGLLLQLNGGLVNGAMILEGAITDDKGKKLLQKITWSLLENNNVRQHWQQSVDAGSSWVTLFDGTYTRI</sequence>
<feature type="chain" id="PRO_5047431312" description="DUF1579 domain-containing protein" evidence="1">
    <location>
        <begin position="21"/>
        <end position="164"/>
    </location>
</feature>
<evidence type="ECO:0000256" key="1">
    <source>
        <dbReference type="SAM" id="SignalP"/>
    </source>
</evidence>